<feature type="compositionally biased region" description="Basic residues" evidence="2">
    <location>
        <begin position="581"/>
        <end position="590"/>
    </location>
</feature>
<evidence type="ECO:0000259" key="3">
    <source>
        <dbReference type="PROSITE" id="PS50103"/>
    </source>
</evidence>
<protein>
    <recommendedName>
        <fullName evidence="3">C3H1-type domain-containing protein</fullName>
    </recommendedName>
</protein>
<keyword evidence="5" id="KW-1185">Reference proteome</keyword>
<evidence type="ECO:0000313" key="5">
    <source>
        <dbReference type="Proteomes" id="UP001189429"/>
    </source>
</evidence>
<keyword evidence="1" id="KW-0479">Metal-binding</keyword>
<evidence type="ECO:0000256" key="2">
    <source>
        <dbReference type="SAM" id="MobiDB-lite"/>
    </source>
</evidence>
<sequence length="590" mass="62600">MPAAPRQLFGADWDLCTNLQKTGQCSRPGCKWDHSGAEWWEGTWWACDEQGRSWGWWQSLPLSEECPVSLTPIRLLGEAPFELDASLDSRGAGRGLKHYFDGKELARYVVGSGQFIDPVNRRQLTLSECQALDRLTGQAFGVAEAFAAAQAAGSSASRAAREVAVAARQLFVQFATGAQQAPPQALAAQGLPRHPRAQQGVAGGVRDALTVHAEGGLRVVDDNLGEEGLPSGAASSAGPTPGEMLSSAPAVQALMRPQRAPRPQKAPKQPVLRAPATRAKLDETDADRPEVSEAQAQATASSSAAAAEQPEEVWTPPWATLEVQAAQLAELERLRAEGLSVPSGALLELRAAQRRGELLHRQDPVMCEFTVEAGGVAQASVCFVVPAFYPGQPLAVARGRAESCSAGALAAFERQVRQEAARQPEGSAALSSVVEWLQGEGAGRLQALEVAGQAEPAARERAPREHAGAAPEPRAAEDGARGARVAEKFTSNWDLRVEGDTDTAARPGELLAPRLRSHPGRGLGYEYLFCPPPPPQDLCTAFVKHGKCKNKSCKWRHEKPVAVQPAPAPAKPEGSAAAKPATKKKAGKSK</sequence>
<feature type="compositionally biased region" description="Basic and acidic residues" evidence="2">
    <location>
        <begin position="279"/>
        <end position="291"/>
    </location>
</feature>
<evidence type="ECO:0000256" key="1">
    <source>
        <dbReference type="PROSITE-ProRule" id="PRU00723"/>
    </source>
</evidence>
<keyword evidence="1" id="KW-0863">Zinc-finger</keyword>
<keyword evidence="1" id="KW-0862">Zinc</keyword>
<feature type="region of interest" description="Disordered" evidence="2">
    <location>
        <begin position="222"/>
        <end position="313"/>
    </location>
</feature>
<dbReference type="EMBL" id="CAUYUJ010008003">
    <property type="protein sequence ID" value="CAK0822590.1"/>
    <property type="molecule type" value="Genomic_DNA"/>
</dbReference>
<comment type="caution">
    <text evidence="4">The sequence shown here is derived from an EMBL/GenBank/DDBJ whole genome shotgun (WGS) entry which is preliminary data.</text>
</comment>
<reference evidence="4" key="1">
    <citation type="submission" date="2023-10" db="EMBL/GenBank/DDBJ databases">
        <authorList>
            <person name="Chen Y."/>
            <person name="Shah S."/>
            <person name="Dougan E. K."/>
            <person name="Thang M."/>
            <person name="Chan C."/>
        </authorList>
    </citation>
    <scope>NUCLEOTIDE SEQUENCE [LARGE SCALE GENOMIC DNA]</scope>
</reference>
<feature type="zinc finger region" description="C3H1-type" evidence="1">
    <location>
        <begin position="533"/>
        <end position="560"/>
    </location>
</feature>
<proteinExistence type="predicted"/>
<dbReference type="PROSITE" id="PS50103">
    <property type="entry name" value="ZF_C3H1"/>
    <property type="match status" value="1"/>
</dbReference>
<accession>A0ABN9RVV1</accession>
<evidence type="ECO:0000313" key="4">
    <source>
        <dbReference type="EMBL" id="CAK0822590.1"/>
    </source>
</evidence>
<dbReference type="InterPro" id="IPR000571">
    <property type="entry name" value="Znf_CCCH"/>
</dbReference>
<organism evidence="4 5">
    <name type="scientific">Prorocentrum cordatum</name>
    <dbReference type="NCBI Taxonomy" id="2364126"/>
    <lineage>
        <taxon>Eukaryota</taxon>
        <taxon>Sar</taxon>
        <taxon>Alveolata</taxon>
        <taxon>Dinophyceae</taxon>
        <taxon>Prorocentrales</taxon>
        <taxon>Prorocentraceae</taxon>
        <taxon>Prorocentrum</taxon>
    </lineage>
</organism>
<feature type="region of interest" description="Disordered" evidence="2">
    <location>
        <begin position="554"/>
        <end position="590"/>
    </location>
</feature>
<feature type="compositionally biased region" description="Low complexity" evidence="2">
    <location>
        <begin position="292"/>
        <end position="308"/>
    </location>
</feature>
<name>A0ABN9RVV1_9DINO</name>
<gene>
    <name evidence="4" type="ORF">PCOR1329_LOCUS23572</name>
</gene>
<feature type="compositionally biased region" description="Basic and acidic residues" evidence="2">
    <location>
        <begin position="457"/>
        <end position="467"/>
    </location>
</feature>
<feature type="domain" description="C3H1-type" evidence="3">
    <location>
        <begin position="533"/>
        <end position="560"/>
    </location>
</feature>
<feature type="compositionally biased region" description="Basic and acidic residues" evidence="2">
    <location>
        <begin position="474"/>
        <end position="485"/>
    </location>
</feature>
<feature type="compositionally biased region" description="Low complexity" evidence="2">
    <location>
        <begin position="256"/>
        <end position="270"/>
    </location>
</feature>
<feature type="region of interest" description="Disordered" evidence="2">
    <location>
        <begin position="452"/>
        <end position="485"/>
    </location>
</feature>
<dbReference type="Proteomes" id="UP001189429">
    <property type="component" value="Unassembled WGS sequence"/>
</dbReference>